<proteinExistence type="predicted"/>
<dbReference type="SUPFAM" id="SSF51998">
    <property type="entry name" value="PFL-like glycyl radical enzymes"/>
    <property type="match status" value="1"/>
</dbReference>
<keyword evidence="1" id="KW-0812">Transmembrane</keyword>
<name>J7GY53_CARRU</name>
<dbReference type="PATRIC" id="fig|1202536.3.peg.13"/>
<dbReference type="AlphaFoldDB" id="J7GY53"/>
<organism evidence="2 3">
    <name type="scientific">Candidatus Carsonella ruddii CE isolate Thao2000</name>
    <dbReference type="NCBI Taxonomy" id="1202536"/>
    <lineage>
        <taxon>Bacteria</taxon>
        <taxon>Pseudomonadati</taxon>
        <taxon>Pseudomonadota</taxon>
        <taxon>Gammaproteobacteria</taxon>
        <taxon>Oceanospirillales</taxon>
        <taxon>Halomonadaceae</taxon>
        <taxon>Zymobacter group</taxon>
        <taxon>Candidatus Carsonella</taxon>
    </lineage>
</organism>
<sequence length="548" mass="68263">MKIKIFLLKIYSFCNYKIDILNYFFILKKNKKYINLLYYILNNLYYYKKKLISNIIYNFICKKIINFNNFNKNYFFNNNNIFLNNLKIYYKNWEIFYFYKIIKKYCFFKNLKINKKIYTNLLLKKKNKILESLNERMLIIYLSIFINIKKNRHLEILNMYYFYNNNNFYFFLKDLKKTTSLVFLNKNQDFCKKIYLGLLKYNSYNSINYLFFIINNFIKNKEFKINISIDIFDIKIIKIIKIIKKIKIIKILLTIGFPDLFFEYIIKNKNWIIFNSTDVKKIYNYYIQSYYDEYIGYGSYRCIYKKIIKNKNIYKVKINSRKILLKIIKKIKFNYFFLDSINRNNIDKNFGNIYCNFFNSKIFDKNNFFKKNFFYLKNNNILIQKNNSFYLEIKQKFFFKKCKFLKKNFFLLYKIMETKTECEIINNEKNFYLNFRNRPIIINVFINFLLQVEYIYYIFLLINCYFSKKIEPYCYYFGSEIFSNNFFYKKNFFSKKWLFFIKKINKNGIRNSFYLKFNYKKKINKIILFDNFLIKSILLNWQNKNETN</sequence>
<dbReference type="KEGG" id="cru:A33U_013"/>
<keyword evidence="1" id="KW-0472">Membrane</keyword>
<gene>
    <name evidence="2" type="primary">nrdA</name>
    <name evidence="2" type="ORF">A33U_013</name>
</gene>
<dbReference type="EMBL" id="CP003541">
    <property type="protein sequence ID" value="AFP83488.1"/>
    <property type="molecule type" value="Genomic_DNA"/>
</dbReference>
<dbReference type="STRING" id="1202536.A33U_013"/>
<dbReference type="Proteomes" id="UP000003932">
    <property type="component" value="Chromosome"/>
</dbReference>
<reference evidence="2 3" key="1">
    <citation type="journal article" date="2012" name="Mol. Biol. Evol.">
        <title>Genome reduction and co-evolution between the primary and secondary bacterial symbionts of psyllids.</title>
        <authorList>
            <person name="Sloan D.B."/>
            <person name="Moran N.A."/>
        </authorList>
    </citation>
    <scope>NUCLEOTIDE SEQUENCE [LARGE SCALE GENOMIC DNA]</scope>
    <source>
        <strain evidence="2 3">CE</strain>
    </source>
</reference>
<evidence type="ECO:0000313" key="3">
    <source>
        <dbReference type="Proteomes" id="UP000003932"/>
    </source>
</evidence>
<accession>J7GY53</accession>
<evidence type="ECO:0000313" key="2">
    <source>
        <dbReference type="EMBL" id="AFP83488.1"/>
    </source>
</evidence>
<feature type="transmembrane region" description="Helical" evidence="1">
    <location>
        <begin position="440"/>
        <end position="462"/>
    </location>
</feature>
<keyword evidence="1" id="KW-1133">Transmembrane helix</keyword>
<evidence type="ECO:0000256" key="1">
    <source>
        <dbReference type="SAM" id="Phobius"/>
    </source>
</evidence>
<protein>
    <submittedName>
        <fullName evidence="2">Putative ribonucleotide-diphosphate reductase alpha subunit</fullName>
    </submittedName>
</protein>
<dbReference type="HOGENOM" id="CLU_502221_0_0_6"/>